<feature type="region of interest" description="Disordered" evidence="2">
    <location>
        <begin position="356"/>
        <end position="375"/>
    </location>
</feature>
<organism evidence="4 5">
    <name type="scientific">Pomacea canaliculata</name>
    <name type="common">Golden apple snail</name>
    <dbReference type="NCBI Taxonomy" id="400727"/>
    <lineage>
        <taxon>Eukaryota</taxon>
        <taxon>Metazoa</taxon>
        <taxon>Spiralia</taxon>
        <taxon>Lophotrochozoa</taxon>
        <taxon>Mollusca</taxon>
        <taxon>Gastropoda</taxon>
        <taxon>Caenogastropoda</taxon>
        <taxon>Architaenioglossa</taxon>
        <taxon>Ampullarioidea</taxon>
        <taxon>Ampullariidae</taxon>
        <taxon>Pomacea</taxon>
    </lineage>
</organism>
<dbReference type="InterPro" id="IPR035984">
    <property type="entry name" value="Acyl-CoA-binding_sf"/>
</dbReference>
<reference evidence="4 5" key="1">
    <citation type="submission" date="2018-04" db="EMBL/GenBank/DDBJ databases">
        <title>The genome of golden apple snail Pomacea canaliculata provides insight into stress tolerance and invasive adaptation.</title>
        <authorList>
            <person name="Liu C."/>
            <person name="Liu B."/>
            <person name="Ren Y."/>
            <person name="Zhang Y."/>
            <person name="Wang H."/>
            <person name="Li S."/>
            <person name="Jiang F."/>
            <person name="Yin L."/>
            <person name="Zhang G."/>
            <person name="Qian W."/>
            <person name="Fan W."/>
        </authorList>
    </citation>
    <scope>NUCLEOTIDE SEQUENCE [LARGE SCALE GENOMIC DNA]</scope>
    <source>
        <strain evidence="4">SZHN2017</strain>
        <tissue evidence="4">Muscle</tissue>
    </source>
</reference>
<dbReference type="SUPFAM" id="SSF47027">
    <property type="entry name" value="Acyl-CoA binding protein"/>
    <property type="match status" value="1"/>
</dbReference>
<dbReference type="Proteomes" id="UP000245119">
    <property type="component" value="Linkage Group LG2"/>
</dbReference>
<dbReference type="GO" id="GO:0006631">
    <property type="term" value="P:fatty acid metabolic process"/>
    <property type="evidence" value="ECO:0007669"/>
    <property type="project" value="TreeGrafter"/>
</dbReference>
<protein>
    <recommendedName>
        <fullName evidence="3">ACB domain-containing protein</fullName>
    </recommendedName>
</protein>
<evidence type="ECO:0000256" key="1">
    <source>
        <dbReference type="ARBA" id="ARBA00023121"/>
    </source>
</evidence>
<dbReference type="Pfam" id="PF00887">
    <property type="entry name" value="ACBP"/>
    <property type="match status" value="1"/>
</dbReference>
<dbReference type="InterPro" id="IPR022408">
    <property type="entry name" value="Acyl-CoA-binding_prot_CS"/>
</dbReference>
<accession>A0A2T7PR60</accession>
<dbReference type="STRING" id="400727.A0A2T7PR60"/>
<dbReference type="Gene3D" id="1.20.80.10">
    <property type="match status" value="1"/>
</dbReference>
<dbReference type="AlphaFoldDB" id="A0A2T7PR60"/>
<dbReference type="PANTHER" id="PTHR23310">
    <property type="entry name" value="ACYL-COA-BINDING PROTEIN, ACBP"/>
    <property type="match status" value="1"/>
</dbReference>
<feature type="compositionally biased region" description="Basic and acidic residues" evidence="2">
    <location>
        <begin position="136"/>
        <end position="145"/>
    </location>
</feature>
<dbReference type="EMBL" id="PZQS01000002">
    <property type="protein sequence ID" value="PVD35857.1"/>
    <property type="molecule type" value="Genomic_DNA"/>
</dbReference>
<evidence type="ECO:0000256" key="2">
    <source>
        <dbReference type="SAM" id="MobiDB-lite"/>
    </source>
</evidence>
<dbReference type="PRINTS" id="PR00689">
    <property type="entry name" value="ACOABINDINGP"/>
</dbReference>
<evidence type="ECO:0000313" key="5">
    <source>
        <dbReference type="Proteomes" id="UP000245119"/>
    </source>
</evidence>
<feature type="compositionally biased region" description="Basic and acidic residues" evidence="2">
    <location>
        <begin position="357"/>
        <end position="371"/>
    </location>
</feature>
<keyword evidence="1" id="KW-0446">Lipid-binding</keyword>
<dbReference type="GO" id="GO:0000062">
    <property type="term" value="F:fatty-acyl-CoA binding"/>
    <property type="evidence" value="ECO:0007669"/>
    <property type="project" value="InterPro"/>
</dbReference>
<comment type="caution">
    <text evidence="4">The sequence shown here is derived from an EMBL/GenBank/DDBJ whole genome shotgun (WGS) entry which is preliminary data.</text>
</comment>
<evidence type="ECO:0000313" key="4">
    <source>
        <dbReference type="EMBL" id="PVD35857.1"/>
    </source>
</evidence>
<dbReference type="InterPro" id="IPR000582">
    <property type="entry name" value="Acyl-CoA-binding_protein"/>
</dbReference>
<dbReference type="OrthoDB" id="71307at2759"/>
<dbReference type="PROSITE" id="PS51228">
    <property type="entry name" value="ACB_2"/>
    <property type="match status" value="1"/>
</dbReference>
<dbReference type="GO" id="GO:0005737">
    <property type="term" value="C:cytoplasm"/>
    <property type="evidence" value="ECO:0007669"/>
    <property type="project" value="TreeGrafter"/>
</dbReference>
<evidence type="ECO:0000259" key="3">
    <source>
        <dbReference type="PROSITE" id="PS51228"/>
    </source>
</evidence>
<keyword evidence="5" id="KW-1185">Reference proteome</keyword>
<dbReference type="InterPro" id="IPR014352">
    <property type="entry name" value="FERM/acyl-CoA-bd_prot_sf"/>
</dbReference>
<feature type="compositionally biased region" description="Acidic residues" evidence="2">
    <location>
        <begin position="161"/>
        <end position="178"/>
    </location>
</feature>
<sequence>MMKFIGSFQPSHELMLKFYAYYKQATEGPCTAPRPNMFSVVNRRKWDAWSELGEMPKEQAMLLYVDELKNIVETMPQTEQVAEFVQTLGTFYELVEEGSVVESIKGVEGQNGSAVFNGGGEHNMNHSDIIGDMLENGREDRRPYDGADLVASNGIGANGLSEEEDESESEEENEEEKEDVGFQLKTSGHVDSGSDTDEFCDTSDQLIQMSVKNMANVSSQPLMETSTPMNAKREIRVRFAPHPEESQNGDTCLDYLNSNDRNSECLPVSSPQMRNDRLALGSVVGSVFVQEDTAVPCRSETDSLYVHGSCSSLVSLAGDSVIGDAIVASTDLQGTDLEEDTYDGRSISLDLNSSFRDPVKSRGGGEEDVTSRQRTNVTYTTGFGASWNAGESGRSTHCLDVVPVCRTRLACPEMASFTDGLKHHQTYSCLSHFAIFLQQTQDNRQGMGADVASFQVVRVVEGRGERGGTRQGSSLLDEQVLVALLRLQQDVTDVLNRLGKLEVAVQEHQEVMLFVMF</sequence>
<name>A0A2T7PR60_POMCA</name>
<feature type="domain" description="ACB" evidence="3">
    <location>
        <begin position="1"/>
        <end position="77"/>
    </location>
</feature>
<feature type="region of interest" description="Disordered" evidence="2">
    <location>
        <begin position="136"/>
        <end position="198"/>
    </location>
</feature>
<dbReference type="PANTHER" id="PTHR23310:SF77">
    <property type="entry name" value="LD25952P"/>
    <property type="match status" value="1"/>
</dbReference>
<dbReference type="PROSITE" id="PS00880">
    <property type="entry name" value="ACB_1"/>
    <property type="match status" value="1"/>
</dbReference>
<proteinExistence type="predicted"/>
<gene>
    <name evidence="4" type="ORF">C0Q70_02826</name>
</gene>